<evidence type="ECO:0000313" key="2">
    <source>
        <dbReference type="Proteomes" id="UP001168821"/>
    </source>
</evidence>
<name>A0AA38ISI8_9CUCU</name>
<gene>
    <name evidence="1" type="ORF">Zmor_005801</name>
</gene>
<dbReference type="EMBL" id="JALNTZ010000002">
    <property type="protein sequence ID" value="KAJ3661405.1"/>
    <property type="molecule type" value="Genomic_DNA"/>
</dbReference>
<comment type="caution">
    <text evidence="1">The sequence shown here is derived from an EMBL/GenBank/DDBJ whole genome shotgun (WGS) entry which is preliminary data.</text>
</comment>
<evidence type="ECO:0000313" key="1">
    <source>
        <dbReference type="EMBL" id="KAJ3661405.1"/>
    </source>
</evidence>
<protein>
    <submittedName>
        <fullName evidence="1">Uncharacterized protein</fullName>
    </submittedName>
</protein>
<keyword evidence="2" id="KW-1185">Reference proteome</keyword>
<organism evidence="1 2">
    <name type="scientific">Zophobas morio</name>
    <dbReference type="NCBI Taxonomy" id="2755281"/>
    <lineage>
        <taxon>Eukaryota</taxon>
        <taxon>Metazoa</taxon>
        <taxon>Ecdysozoa</taxon>
        <taxon>Arthropoda</taxon>
        <taxon>Hexapoda</taxon>
        <taxon>Insecta</taxon>
        <taxon>Pterygota</taxon>
        <taxon>Neoptera</taxon>
        <taxon>Endopterygota</taxon>
        <taxon>Coleoptera</taxon>
        <taxon>Polyphaga</taxon>
        <taxon>Cucujiformia</taxon>
        <taxon>Tenebrionidae</taxon>
        <taxon>Zophobas</taxon>
    </lineage>
</organism>
<proteinExistence type="predicted"/>
<sequence>MNRFEANNYGIPPGTLEYNKLLFGKTTQGDEKNLAESKRLTPNKEVEDLCPIRLFEKMMAKRISNVKTKRLFLRPNNDRKATNVWYKNCSDRLNQISKRTSLGAENVGIDAKKARITNQSNRSSAVSVLASSGGN</sequence>
<dbReference type="Proteomes" id="UP001168821">
    <property type="component" value="Unassembled WGS sequence"/>
</dbReference>
<dbReference type="AlphaFoldDB" id="A0AA38ISI8"/>
<accession>A0AA38ISI8</accession>
<reference evidence="1" key="1">
    <citation type="journal article" date="2023" name="G3 (Bethesda)">
        <title>Whole genome assemblies of Zophobas morio and Tenebrio molitor.</title>
        <authorList>
            <person name="Kaur S."/>
            <person name="Stinson S.A."/>
            <person name="diCenzo G.C."/>
        </authorList>
    </citation>
    <scope>NUCLEOTIDE SEQUENCE</scope>
    <source>
        <strain evidence="1">QUZm001</strain>
    </source>
</reference>